<protein>
    <recommendedName>
        <fullName evidence="2">histidine kinase</fullName>
        <ecNumber evidence="2">2.7.13.3</ecNumber>
    </recommendedName>
</protein>
<feature type="domain" description="PAC" evidence="7">
    <location>
        <begin position="100"/>
        <end position="152"/>
    </location>
</feature>
<proteinExistence type="predicted"/>
<evidence type="ECO:0000259" key="6">
    <source>
        <dbReference type="PROSITE" id="PS50112"/>
    </source>
</evidence>
<evidence type="ECO:0000313" key="9">
    <source>
        <dbReference type="Proteomes" id="UP000217076"/>
    </source>
</evidence>
<dbReference type="GO" id="GO:0005886">
    <property type="term" value="C:plasma membrane"/>
    <property type="evidence" value="ECO:0007669"/>
    <property type="project" value="TreeGrafter"/>
</dbReference>
<name>A0A1G7ZRU6_9PROT</name>
<dbReference type="PROSITE" id="PS50113">
    <property type="entry name" value="PAC"/>
    <property type="match status" value="1"/>
</dbReference>
<dbReference type="NCBIfam" id="TIGR00229">
    <property type="entry name" value="sensory_box"/>
    <property type="match status" value="1"/>
</dbReference>
<dbReference type="InterPro" id="IPR035965">
    <property type="entry name" value="PAS-like_dom_sf"/>
</dbReference>
<dbReference type="SMART" id="SM00387">
    <property type="entry name" value="HATPase_c"/>
    <property type="match status" value="1"/>
</dbReference>
<gene>
    <name evidence="8" type="ORF">SAMN05421742_104199</name>
</gene>
<dbReference type="PANTHER" id="PTHR43047">
    <property type="entry name" value="TWO-COMPONENT HISTIDINE PROTEIN KINASE"/>
    <property type="match status" value="1"/>
</dbReference>
<organism evidence="8 9">
    <name type="scientific">Roseospirillum parvum</name>
    <dbReference type="NCBI Taxonomy" id="83401"/>
    <lineage>
        <taxon>Bacteria</taxon>
        <taxon>Pseudomonadati</taxon>
        <taxon>Pseudomonadota</taxon>
        <taxon>Alphaproteobacteria</taxon>
        <taxon>Rhodospirillales</taxon>
        <taxon>Rhodospirillaceae</taxon>
        <taxon>Roseospirillum</taxon>
    </lineage>
</organism>
<evidence type="ECO:0000313" key="8">
    <source>
        <dbReference type="EMBL" id="SDH11421.1"/>
    </source>
</evidence>
<evidence type="ECO:0000259" key="7">
    <source>
        <dbReference type="PROSITE" id="PS50113"/>
    </source>
</evidence>
<dbReference type="CDD" id="cd00075">
    <property type="entry name" value="HATPase"/>
    <property type="match status" value="1"/>
</dbReference>
<dbReference type="InterPro" id="IPR000014">
    <property type="entry name" value="PAS"/>
</dbReference>
<comment type="catalytic activity">
    <reaction evidence="1">
        <text>ATP + protein L-histidine = ADP + protein N-phospho-L-histidine.</text>
        <dbReference type="EC" id="2.7.13.3"/>
    </reaction>
</comment>
<dbReference type="SUPFAM" id="SSF55874">
    <property type="entry name" value="ATPase domain of HSP90 chaperone/DNA topoisomerase II/histidine kinase"/>
    <property type="match status" value="1"/>
</dbReference>
<dbReference type="Pfam" id="PF02518">
    <property type="entry name" value="HATPase_c"/>
    <property type="match status" value="1"/>
</dbReference>
<dbReference type="InterPro" id="IPR013656">
    <property type="entry name" value="PAS_4"/>
</dbReference>
<feature type="domain" description="PAS" evidence="6">
    <location>
        <begin position="28"/>
        <end position="98"/>
    </location>
</feature>
<evidence type="ECO:0000259" key="5">
    <source>
        <dbReference type="PROSITE" id="PS50109"/>
    </source>
</evidence>
<dbReference type="PANTHER" id="PTHR43047:SF72">
    <property type="entry name" value="OSMOSENSING HISTIDINE PROTEIN KINASE SLN1"/>
    <property type="match status" value="1"/>
</dbReference>
<keyword evidence="4" id="KW-0418">Kinase</keyword>
<reference evidence="9" key="1">
    <citation type="submission" date="2016-10" db="EMBL/GenBank/DDBJ databases">
        <authorList>
            <person name="Varghese N."/>
            <person name="Submissions S."/>
        </authorList>
    </citation>
    <scope>NUCLEOTIDE SEQUENCE [LARGE SCALE GENOMIC DNA]</scope>
    <source>
        <strain evidence="9">930I</strain>
    </source>
</reference>
<dbReference type="PROSITE" id="PS50112">
    <property type="entry name" value="PAS"/>
    <property type="match status" value="1"/>
</dbReference>
<evidence type="ECO:0000256" key="3">
    <source>
        <dbReference type="ARBA" id="ARBA00022679"/>
    </source>
</evidence>
<dbReference type="EMBL" id="FNCV01000004">
    <property type="protein sequence ID" value="SDH11421.1"/>
    <property type="molecule type" value="Genomic_DNA"/>
</dbReference>
<dbReference type="GO" id="GO:0000155">
    <property type="term" value="F:phosphorelay sensor kinase activity"/>
    <property type="evidence" value="ECO:0007669"/>
    <property type="project" value="TreeGrafter"/>
</dbReference>
<dbReference type="PRINTS" id="PR00344">
    <property type="entry name" value="BCTRLSENSOR"/>
</dbReference>
<dbReference type="Proteomes" id="UP000217076">
    <property type="component" value="Unassembled WGS sequence"/>
</dbReference>
<dbReference type="STRING" id="83401.SAMN05421742_104199"/>
<evidence type="ECO:0000256" key="2">
    <source>
        <dbReference type="ARBA" id="ARBA00012438"/>
    </source>
</evidence>
<accession>A0A1G7ZRU6</accession>
<dbReference type="Gene3D" id="3.30.565.10">
    <property type="entry name" value="Histidine kinase-like ATPase, C-terminal domain"/>
    <property type="match status" value="1"/>
</dbReference>
<dbReference type="Gene3D" id="3.30.450.20">
    <property type="entry name" value="PAS domain"/>
    <property type="match status" value="1"/>
</dbReference>
<sequence length="408" mass="43436">MNRQAASERTAGDMLSDLVAAAGRSGTGDPAFGALLDALPAPVSFYDPDLLYRFANRAYGDWFGHPPADLIGRPLPDILGPDTFHRLEPRIQAALAGRPMTYDARLNDAEGIARWVRIHHVPHFDASGAVEGVLSLIIDVSAEKDTASAHAAARQEADWINDNKTRFLIGLGQDLSRELDGILGFSEMFVSEVFGPLSPPDAADDDAPGGAGGAGGYVAAARDLHAAALRLKELAERVSTLGTLEHQSIALSEARFHLRDAFSGALRQVRVRAREGRVEIGIDLPPSLPRLFADERLIRTMLGNLLTNALDHTPPGGRIKIAARLDQAGNMVLSVSDTGVGIPPQALDRVTVAFAAFSDDGGGGRRSGLGLPLARRFAELHDGHLDLTSTEGRGTTVSVTLPRARLVL</sequence>
<dbReference type="InterPro" id="IPR005467">
    <property type="entry name" value="His_kinase_dom"/>
</dbReference>
<dbReference type="SMART" id="SM00091">
    <property type="entry name" value="PAS"/>
    <property type="match status" value="1"/>
</dbReference>
<evidence type="ECO:0000256" key="4">
    <source>
        <dbReference type="ARBA" id="ARBA00022777"/>
    </source>
</evidence>
<dbReference type="GO" id="GO:0009927">
    <property type="term" value="F:histidine phosphotransfer kinase activity"/>
    <property type="evidence" value="ECO:0007669"/>
    <property type="project" value="TreeGrafter"/>
</dbReference>
<evidence type="ECO:0000256" key="1">
    <source>
        <dbReference type="ARBA" id="ARBA00000085"/>
    </source>
</evidence>
<dbReference type="CDD" id="cd00130">
    <property type="entry name" value="PAS"/>
    <property type="match status" value="1"/>
</dbReference>
<feature type="domain" description="Histidine kinase" evidence="5">
    <location>
        <begin position="170"/>
        <end position="405"/>
    </location>
</feature>
<dbReference type="SUPFAM" id="SSF55785">
    <property type="entry name" value="PYP-like sensor domain (PAS domain)"/>
    <property type="match status" value="1"/>
</dbReference>
<keyword evidence="3" id="KW-0808">Transferase</keyword>
<dbReference type="InterPro" id="IPR004358">
    <property type="entry name" value="Sig_transdc_His_kin-like_C"/>
</dbReference>
<dbReference type="InterPro" id="IPR036890">
    <property type="entry name" value="HATPase_C_sf"/>
</dbReference>
<dbReference type="PROSITE" id="PS50109">
    <property type="entry name" value="HIS_KIN"/>
    <property type="match status" value="1"/>
</dbReference>
<dbReference type="Pfam" id="PF08448">
    <property type="entry name" value="PAS_4"/>
    <property type="match status" value="1"/>
</dbReference>
<keyword evidence="9" id="KW-1185">Reference proteome</keyword>
<dbReference type="EC" id="2.7.13.3" evidence="2"/>
<dbReference type="AlphaFoldDB" id="A0A1G7ZRU6"/>
<dbReference type="InterPro" id="IPR000700">
    <property type="entry name" value="PAS-assoc_C"/>
</dbReference>
<dbReference type="InterPro" id="IPR003594">
    <property type="entry name" value="HATPase_dom"/>
</dbReference>